<dbReference type="Gene3D" id="3.90.180.10">
    <property type="entry name" value="Medium-chain alcohol dehydrogenases, catalytic domain"/>
    <property type="match status" value="1"/>
</dbReference>
<accession>A0A316YVY8</accession>
<name>A0A316YVY8_9BASI</name>
<dbReference type="FunFam" id="3.40.50.720:FF:000068">
    <property type="entry name" value="Sorbitol dehydrogenase"/>
    <property type="match status" value="1"/>
</dbReference>
<reference evidence="9 10" key="1">
    <citation type="journal article" date="2018" name="Mol. Biol. Evol.">
        <title>Broad Genomic Sampling Reveals a Smut Pathogenic Ancestry of the Fungal Clade Ustilaginomycotina.</title>
        <authorList>
            <person name="Kijpornyongpan T."/>
            <person name="Mondo S.J."/>
            <person name="Barry K."/>
            <person name="Sandor L."/>
            <person name="Lee J."/>
            <person name="Lipzen A."/>
            <person name="Pangilinan J."/>
            <person name="LaButti K."/>
            <person name="Hainaut M."/>
            <person name="Henrissat B."/>
            <person name="Grigoriev I.V."/>
            <person name="Spatafora J.W."/>
            <person name="Aime M.C."/>
        </authorList>
    </citation>
    <scope>NUCLEOTIDE SEQUENCE [LARGE SCALE GENOMIC DNA]</scope>
    <source>
        <strain evidence="9 10">MCA 4198</strain>
    </source>
</reference>
<dbReference type="AlphaFoldDB" id="A0A316YVY8"/>
<dbReference type="GO" id="GO:0003939">
    <property type="term" value="F:L-iditol 2-dehydrogenase (NAD+) activity"/>
    <property type="evidence" value="ECO:0007669"/>
    <property type="project" value="TreeGrafter"/>
</dbReference>
<evidence type="ECO:0000256" key="7">
    <source>
        <dbReference type="RuleBase" id="RU361277"/>
    </source>
</evidence>
<dbReference type="InterPro" id="IPR013149">
    <property type="entry name" value="ADH-like_C"/>
</dbReference>
<evidence type="ECO:0000256" key="1">
    <source>
        <dbReference type="ARBA" id="ARBA00001947"/>
    </source>
</evidence>
<dbReference type="SUPFAM" id="SSF50129">
    <property type="entry name" value="GroES-like"/>
    <property type="match status" value="1"/>
</dbReference>
<dbReference type="OrthoDB" id="2148442at2759"/>
<dbReference type="STRING" id="215250.A0A316YVY8"/>
<dbReference type="SUPFAM" id="SSF51735">
    <property type="entry name" value="NAD(P)-binding Rossmann-fold domains"/>
    <property type="match status" value="1"/>
</dbReference>
<dbReference type="GO" id="GO:0008270">
    <property type="term" value="F:zinc ion binding"/>
    <property type="evidence" value="ECO:0007669"/>
    <property type="project" value="InterPro"/>
</dbReference>
<evidence type="ECO:0000256" key="5">
    <source>
        <dbReference type="ARBA" id="ARBA00023002"/>
    </source>
</evidence>
<evidence type="ECO:0000256" key="6">
    <source>
        <dbReference type="ARBA" id="ARBA00023027"/>
    </source>
</evidence>
<dbReference type="PANTHER" id="PTHR43161">
    <property type="entry name" value="SORBITOL DEHYDROGENASE"/>
    <property type="match status" value="1"/>
</dbReference>
<dbReference type="EMBL" id="KZ819634">
    <property type="protein sequence ID" value="PWN92934.1"/>
    <property type="molecule type" value="Genomic_DNA"/>
</dbReference>
<dbReference type="InterPro" id="IPR002328">
    <property type="entry name" value="ADH_Zn_CS"/>
</dbReference>
<evidence type="ECO:0000313" key="9">
    <source>
        <dbReference type="EMBL" id="PWN92934.1"/>
    </source>
</evidence>
<evidence type="ECO:0000256" key="2">
    <source>
        <dbReference type="ARBA" id="ARBA00008072"/>
    </source>
</evidence>
<evidence type="ECO:0000256" key="3">
    <source>
        <dbReference type="ARBA" id="ARBA00022723"/>
    </source>
</evidence>
<evidence type="ECO:0000259" key="8">
    <source>
        <dbReference type="SMART" id="SM00829"/>
    </source>
</evidence>
<feature type="domain" description="Enoyl reductase (ER)" evidence="8">
    <location>
        <begin position="31"/>
        <end position="375"/>
    </location>
</feature>
<comment type="cofactor">
    <cofactor evidence="1 7">
        <name>Zn(2+)</name>
        <dbReference type="ChEBI" id="CHEBI:29105"/>
    </cofactor>
</comment>
<gene>
    <name evidence="9" type="ORF">FA10DRAFT_246961</name>
</gene>
<dbReference type="InterPro" id="IPR011032">
    <property type="entry name" value="GroES-like_sf"/>
</dbReference>
<dbReference type="InParanoid" id="A0A316YVY8"/>
<dbReference type="InterPro" id="IPR020843">
    <property type="entry name" value="ER"/>
</dbReference>
<keyword evidence="10" id="KW-1185">Reference proteome</keyword>
<dbReference type="Pfam" id="PF08240">
    <property type="entry name" value="ADH_N"/>
    <property type="match status" value="1"/>
</dbReference>
<dbReference type="FunCoup" id="A0A316YVY8">
    <property type="interactions" value="90"/>
</dbReference>
<comment type="similarity">
    <text evidence="2 7">Belongs to the zinc-containing alcohol dehydrogenase family.</text>
</comment>
<dbReference type="GeneID" id="37041350"/>
<dbReference type="InterPro" id="IPR036291">
    <property type="entry name" value="NAD(P)-bd_dom_sf"/>
</dbReference>
<evidence type="ECO:0000313" key="10">
    <source>
        <dbReference type="Proteomes" id="UP000245768"/>
    </source>
</evidence>
<dbReference type="GO" id="GO:0006062">
    <property type="term" value="P:sorbitol catabolic process"/>
    <property type="evidence" value="ECO:0007669"/>
    <property type="project" value="TreeGrafter"/>
</dbReference>
<keyword evidence="4 7" id="KW-0862">Zinc</keyword>
<dbReference type="Pfam" id="PF00107">
    <property type="entry name" value="ADH_zinc_N"/>
    <property type="match status" value="1"/>
</dbReference>
<dbReference type="InterPro" id="IPR013154">
    <property type="entry name" value="ADH-like_N"/>
</dbReference>
<evidence type="ECO:0000256" key="4">
    <source>
        <dbReference type="ARBA" id="ARBA00022833"/>
    </source>
</evidence>
<dbReference type="InterPro" id="IPR045306">
    <property type="entry name" value="SDH-like"/>
</dbReference>
<dbReference type="CDD" id="cd05285">
    <property type="entry name" value="sorbitol_DH"/>
    <property type="match status" value="1"/>
</dbReference>
<sequence>MAQTTATAGPIGLDNSLQVGSAKGNTSFVLEAIDKTSFQERPVVLPGPGMVQINVRQTGICGSDVHYWKHGRIGDFVLTKPMVLGHESAGIVTAVGEGVTTHKIGDRVAMEPGEPCFSCSMCKGGQYNHCSKLIFAATPPYDGTLCTYYNLHASFAHKVPDNMSLEEASLMEPLGVAVQSAVRQGKVQPMSNVVVFGAGPVGLLTAAVCKAYGAKRVVVVDIIPSKLEFAKQFCATQTFLPSPAEAGEDKMAASERNANQLLAEMGDEVQAKGGVDLVLECTGAPPCIQMGLFATRIRGRFVQVGMGASDVTIPIHRINIREIEMTGSFRYGADVYSLAIELVASRRIDVTRIVTHRYSFEDALKAFAATAKGKGDDDMATIKVQISQGAAPGH</sequence>
<dbReference type="Gene3D" id="3.40.50.720">
    <property type="entry name" value="NAD(P)-binding Rossmann-like Domain"/>
    <property type="match status" value="1"/>
</dbReference>
<dbReference type="PANTHER" id="PTHR43161:SF9">
    <property type="entry name" value="SORBITOL DEHYDROGENASE"/>
    <property type="match status" value="1"/>
</dbReference>
<proteinExistence type="inferred from homology"/>
<dbReference type="PROSITE" id="PS00059">
    <property type="entry name" value="ADH_ZINC"/>
    <property type="match status" value="1"/>
</dbReference>
<dbReference type="Proteomes" id="UP000245768">
    <property type="component" value="Unassembled WGS sequence"/>
</dbReference>
<protein>
    <submittedName>
        <fullName evidence="9">Putative xylitol dehydrogenase</fullName>
    </submittedName>
</protein>
<keyword evidence="3 7" id="KW-0479">Metal-binding</keyword>
<keyword evidence="5" id="KW-0560">Oxidoreductase</keyword>
<dbReference type="SMART" id="SM00829">
    <property type="entry name" value="PKS_ER"/>
    <property type="match status" value="1"/>
</dbReference>
<keyword evidence="6" id="KW-0520">NAD</keyword>
<dbReference type="RefSeq" id="XP_025380132.1">
    <property type="nucleotide sequence ID" value="XM_025519434.1"/>
</dbReference>
<organism evidence="9 10">
    <name type="scientific">Acaromyces ingoldii</name>
    <dbReference type="NCBI Taxonomy" id="215250"/>
    <lineage>
        <taxon>Eukaryota</taxon>
        <taxon>Fungi</taxon>
        <taxon>Dikarya</taxon>
        <taxon>Basidiomycota</taxon>
        <taxon>Ustilaginomycotina</taxon>
        <taxon>Exobasidiomycetes</taxon>
        <taxon>Exobasidiales</taxon>
        <taxon>Cryptobasidiaceae</taxon>
        <taxon>Acaromyces</taxon>
    </lineage>
</organism>